<dbReference type="GO" id="GO:0006313">
    <property type="term" value="P:DNA transposition"/>
    <property type="evidence" value="ECO:0007669"/>
    <property type="project" value="InterPro"/>
</dbReference>
<feature type="domain" description="Transposase IS200-like" evidence="1">
    <location>
        <begin position="12"/>
        <end position="186"/>
    </location>
</feature>
<dbReference type="RefSeq" id="WP_077334397.1">
    <property type="nucleotide sequence ID" value="NZ_FULE01000015.1"/>
</dbReference>
<dbReference type="EMBL" id="FULE01000015">
    <property type="protein sequence ID" value="SJN55250.1"/>
    <property type="molecule type" value="Genomic_DNA"/>
</dbReference>
<evidence type="ECO:0000313" key="3">
    <source>
        <dbReference type="Proteomes" id="UP000188276"/>
    </source>
</evidence>
<evidence type="ECO:0000313" key="2">
    <source>
        <dbReference type="EMBL" id="SJN55250.1"/>
    </source>
</evidence>
<dbReference type="Proteomes" id="UP000188276">
    <property type="component" value="Unassembled WGS sequence"/>
</dbReference>
<dbReference type="SUPFAM" id="SSF143422">
    <property type="entry name" value="Transposase IS200-like"/>
    <property type="match status" value="1"/>
</dbReference>
<reference evidence="3" key="1">
    <citation type="submission" date="2017-02" db="EMBL/GenBank/DDBJ databases">
        <authorList>
            <person name="Rodrigo-Torres L."/>
            <person name="Arahal R.D."/>
            <person name="Lucena T."/>
        </authorList>
    </citation>
    <scope>NUCLEOTIDE SEQUENCE [LARGE SCALE GENOMIC DNA]</scope>
    <source>
        <strain evidence="3">CECT 7878</strain>
    </source>
</reference>
<dbReference type="InterPro" id="IPR036515">
    <property type="entry name" value="Transposase_17_sf"/>
</dbReference>
<keyword evidence="3" id="KW-1185">Reference proteome</keyword>
<dbReference type="GO" id="GO:0004803">
    <property type="term" value="F:transposase activity"/>
    <property type="evidence" value="ECO:0007669"/>
    <property type="project" value="InterPro"/>
</dbReference>
<protein>
    <recommendedName>
        <fullName evidence="1">Transposase IS200-like domain-containing protein</fullName>
    </recommendedName>
</protein>
<organism evidence="2 3">
    <name type="scientific">Vibrio ruber (strain DSM 16370 / JCM 11486 / BCRC 17186 / CECT 7878 / LMG 23124 / VR1)</name>
    <dbReference type="NCBI Taxonomy" id="1123498"/>
    <lineage>
        <taxon>Bacteria</taxon>
        <taxon>Pseudomonadati</taxon>
        <taxon>Pseudomonadota</taxon>
        <taxon>Gammaproteobacteria</taxon>
        <taxon>Vibrionales</taxon>
        <taxon>Vibrionaceae</taxon>
        <taxon>Vibrio</taxon>
    </lineage>
</organism>
<dbReference type="SMART" id="SM01321">
    <property type="entry name" value="Y1_Tnp"/>
    <property type="match status" value="1"/>
</dbReference>
<dbReference type="GO" id="GO:0003677">
    <property type="term" value="F:DNA binding"/>
    <property type="evidence" value="ECO:0007669"/>
    <property type="project" value="InterPro"/>
</dbReference>
<dbReference type="Gene3D" id="3.30.70.1290">
    <property type="entry name" value="Transposase IS200-like"/>
    <property type="match status" value="1"/>
</dbReference>
<sequence length="318" mass="36857">MTIARAQLVSLNTTTYYHCVSRCVRRAFLCGEDPLTGQSYGHRRQWVEQRILALAQVYCIDICAYAVMSNHYHLVVHINQSKAQQLSDKVVIERWSREHLLPPQILRYLKGRASAAEIPVCKKIIHLWRERLYSLSWFMKELNFSIARQANQEDRCGGHFWEGRFKSQALLDEKALLAAMAYTDLNPVRAGIAPTPEASQYTSIKRRLDSLKCRQLNPTGLLPFIRDVELEKSDAIPFGLLDYVEWVDWVGRQMREGKTGYIEPNQPTILARLSLKPRESLDLCFRLEQKRCLWIGTSEHLHSVKIKLNRQRIHGLSI</sequence>
<accession>A0A1R4LFD1</accession>
<proteinExistence type="predicted"/>
<name>A0A1R4LFD1_VIBR1</name>
<evidence type="ECO:0000259" key="1">
    <source>
        <dbReference type="SMART" id="SM01321"/>
    </source>
</evidence>
<dbReference type="STRING" id="1123498.VR7878_01149"/>
<dbReference type="AlphaFoldDB" id="A0A1R4LFD1"/>
<dbReference type="PANTHER" id="PTHR34322:SF2">
    <property type="entry name" value="TRANSPOSASE IS200-LIKE DOMAIN-CONTAINING PROTEIN"/>
    <property type="match status" value="1"/>
</dbReference>
<gene>
    <name evidence="2" type="ORF">VR7878_01149</name>
</gene>
<dbReference type="PANTHER" id="PTHR34322">
    <property type="entry name" value="TRANSPOSASE, Y1_TNP DOMAIN-CONTAINING"/>
    <property type="match status" value="1"/>
</dbReference>
<dbReference type="OrthoDB" id="9814067at2"/>
<dbReference type="InterPro" id="IPR002686">
    <property type="entry name" value="Transposase_17"/>
</dbReference>